<gene>
    <name evidence="1" type="ORF">RPERSI_LOCUS29984</name>
</gene>
<organism evidence="1 2">
    <name type="scientific">Racocetra persica</name>
    <dbReference type="NCBI Taxonomy" id="160502"/>
    <lineage>
        <taxon>Eukaryota</taxon>
        <taxon>Fungi</taxon>
        <taxon>Fungi incertae sedis</taxon>
        <taxon>Mucoromycota</taxon>
        <taxon>Glomeromycotina</taxon>
        <taxon>Glomeromycetes</taxon>
        <taxon>Diversisporales</taxon>
        <taxon>Gigasporaceae</taxon>
        <taxon>Racocetra</taxon>
    </lineage>
</organism>
<feature type="non-terminal residue" evidence="1">
    <location>
        <position position="62"/>
    </location>
</feature>
<evidence type="ECO:0000313" key="1">
    <source>
        <dbReference type="EMBL" id="CAG8836580.1"/>
    </source>
</evidence>
<comment type="caution">
    <text evidence="1">The sequence shown here is derived from an EMBL/GenBank/DDBJ whole genome shotgun (WGS) entry which is preliminary data.</text>
</comment>
<name>A0ACA9SFM4_9GLOM</name>
<proteinExistence type="predicted"/>
<dbReference type="Proteomes" id="UP000789920">
    <property type="component" value="Unassembled WGS sequence"/>
</dbReference>
<keyword evidence="2" id="KW-1185">Reference proteome</keyword>
<protein>
    <submittedName>
        <fullName evidence="1">33769_t:CDS:1</fullName>
    </submittedName>
</protein>
<dbReference type="EMBL" id="CAJVQC010115164">
    <property type="protein sequence ID" value="CAG8836580.1"/>
    <property type="molecule type" value="Genomic_DNA"/>
</dbReference>
<reference evidence="1" key="1">
    <citation type="submission" date="2021-06" db="EMBL/GenBank/DDBJ databases">
        <authorList>
            <person name="Kallberg Y."/>
            <person name="Tangrot J."/>
            <person name="Rosling A."/>
        </authorList>
    </citation>
    <scope>NUCLEOTIDE SEQUENCE</scope>
    <source>
        <strain evidence="1">MA461A</strain>
    </source>
</reference>
<evidence type="ECO:0000313" key="2">
    <source>
        <dbReference type="Proteomes" id="UP000789920"/>
    </source>
</evidence>
<accession>A0ACA9SFM4</accession>
<sequence length="62" mass="6913">MFMQDAELISVVILSDVGRDSSMTEPAISSTSQIPWSSVTLGQCVIIMEFILTIRQLRLQPE</sequence>